<evidence type="ECO:0000313" key="2">
    <source>
        <dbReference type="EMBL" id="AGW12079.1"/>
    </source>
</evidence>
<dbReference type="Proteomes" id="UP000016587">
    <property type="component" value="Chromosome"/>
</dbReference>
<dbReference type="KEGG" id="dgg:DGI_0142"/>
<dbReference type="AlphaFoldDB" id="T2G7C6"/>
<sequence length="85" mass="9401">MEQTPSRGGLLGWLKLCGCLLAIAAFMFVVGPWARRQIPEAQALADFIDSSGMRANQIYYTDIPETAWAEQNARASINYRPVGPQ</sequence>
<keyword evidence="3" id="KW-1185">Reference proteome</keyword>
<dbReference type="EMBL" id="CP006585">
    <property type="protein sequence ID" value="AGW12079.1"/>
    <property type="molecule type" value="Genomic_DNA"/>
</dbReference>
<reference evidence="2 3" key="1">
    <citation type="journal article" date="2013" name="J. Bacteriol.">
        <title>Roles of HynAB and Ech, the only two hydrogenases found in the model sulfate reducer Desulfovibrio gigas.</title>
        <authorList>
            <person name="Morais-Silva F.O."/>
            <person name="Santos C.I."/>
            <person name="Rodrigues R."/>
            <person name="Pereira I.A."/>
            <person name="Rodrigues-Pousada C."/>
        </authorList>
    </citation>
    <scope>NUCLEOTIDE SEQUENCE [LARGE SCALE GENOMIC DNA]</scope>
    <source>
        <strain evidence="3">ATCC 19364 / DSM 1382 / NCIMB 9332 / VKM B-1759</strain>
    </source>
</reference>
<organism evidence="2 3">
    <name type="scientific">Megalodesulfovibrio gigas (strain ATCC 19364 / DSM 1382 / NCIMB 9332 / VKM B-1759)</name>
    <name type="common">Desulfovibrio gigas</name>
    <dbReference type="NCBI Taxonomy" id="1121448"/>
    <lineage>
        <taxon>Bacteria</taxon>
        <taxon>Pseudomonadati</taxon>
        <taxon>Thermodesulfobacteriota</taxon>
        <taxon>Desulfovibrionia</taxon>
        <taxon>Desulfovibrionales</taxon>
        <taxon>Desulfovibrionaceae</taxon>
        <taxon>Megalodesulfovibrio</taxon>
    </lineage>
</organism>
<feature type="transmembrane region" description="Helical" evidence="1">
    <location>
        <begin position="12"/>
        <end position="34"/>
    </location>
</feature>
<accession>T2G7C6</accession>
<dbReference type="HOGENOM" id="CLU_2507222_0_0_7"/>
<dbReference type="PATRIC" id="fig|1121448.10.peg.144"/>
<evidence type="ECO:0000256" key="1">
    <source>
        <dbReference type="SAM" id="Phobius"/>
    </source>
</evidence>
<name>T2G7C6_MEGG1</name>
<evidence type="ECO:0000313" key="3">
    <source>
        <dbReference type="Proteomes" id="UP000016587"/>
    </source>
</evidence>
<dbReference type="RefSeq" id="WP_021758655.1">
    <property type="nucleotide sequence ID" value="NC_022444.1"/>
</dbReference>
<keyword evidence="1" id="KW-0812">Transmembrane</keyword>
<keyword evidence="1" id="KW-1133">Transmembrane helix</keyword>
<reference evidence="3" key="2">
    <citation type="submission" date="2013-07" db="EMBL/GenBank/DDBJ databases">
        <authorList>
            <person name="Morais-Silva F.O."/>
            <person name="Rezende A.M."/>
            <person name="Pimentel C."/>
            <person name="Resende D.M."/>
            <person name="Santos C.I."/>
            <person name="Clemente C."/>
            <person name="de Oliveira L.M."/>
            <person name="da Silva S.M."/>
            <person name="Costa D.A."/>
            <person name="Varela-Raposo A."/>
            <person name="Horacio E.C.A."/>
            <person name="Matos M."/>
            <person name="Flores O."/>
            <person name="Ruiz J.C."/>
            <person name="Rodrigues-Pousada C."/>
        </authorList>
    </citation>
    <scope>NUCLEOTIDE SEQUENCE [LARGE SCALE GENOMIC DNA]</scope>
    <source>
        <strain evidence="3">ATCC 19364 / DSM 1382 / NCIMB 9332 / VKM B-1759</strain>
    </source>
</reference>
<gene>
    <name evidence="2" type="ORF">DGI_0142</name>
</gene>
<keyword evidence="1" id="KW-0472">Membrane</keyword>
<protein>
    <submittedName>
        <fullName evidence="2">Uncharacterized protein</fullName>
    </submittedName>
</protein>
<proteinExistence type="predicted"/>